<dbReference type="EMBL" id="UYRT01118597">
    <property type="protein sequence ID" value="VDN49942.1"/>
    <property type="molecule type" value="Genomic_DNA"/>
</dbReference>
<protein>
    <submittedName>
        <fullName evidence="2 4">Uncharacterized protein</fullName>
    </submittedName>
</protein>
<feature type="region of interest" description="Disordered" evidence="1">
    <location>
        <begin position="10"/>
        <end position="44"/>
    </location>
</feature>
<evidence type="ECO:0000256" key="1">
    <source>
        <dbReference type="SAM" id="MobiDB-lite"/>
    </source>
</evidence>
<keyword evidence="3" id="KW-1185">Reference proteome</keyword>
<dbReference type="Proteomes" id="UP000271098">
    <property type="component" value="Unassembled WGS sequence"/>
</dbReference>
<accession>A0A183F1J8</accession>
<proteinExistence type="predicted"/>
<feature type="compositionally biased region" description="Acidic residues" evidence="1">
    <location>
        <begin position="27"/>
        <end position="39"/>
    </location>
</feature>
<reference evidence="2 3" key="2">
    <citation type="submission" date="2018-11" db="EMBL/GenBank/DDBJ databases">
        <authorList>
            <consortium name="Pathogen Informatics"/>
        </authorList>
    </citation>
    <scope>NUCLEOTIDE SEQUENCE [LARGE SCALE GENOMIC DNA]</scope>
</reference>
<organism evidence="4">
    <name type="scientific">Gongylonema pulchrum</name>
    <dbReference type="NCBI Taxonomy" id="637853"/>
    <lineage>
        <taxon>Eukaryota</taxon>
        <taxon>Metazoa</taxon>
        <taxon>Ecdysozoa</taxon>
        <taxon>Nematoda</taxon>
        <taxon>Chromadorea</taxon>
        <taxon>Rhabditida</taxon>
        <taxon>Spirurina</taxon>
        <taxon>Spiruromorpha</taxon>
        <taxon>Spiruroidea</taxon>
        <taxon>Gongylonematidae</taxon>
        <taxon>Gongylonema</taxon>
    </lineage>
</organism>
<evidence type="ECO:0000313" key="4">
    <source>
        <dbReference type="WBParaSite" id="GPUH_0002711901-mRNA-1"/>
    </source>
</evidence>
<name>A0A183F1J8_9BILA</name>
<dbReference type="AlphaFoldDB" id="A0A183F1J8"/>
<evidence type="ECO:0000313" key="2">
    <source>
        <dbReference type="EMBL" id="VDN49942.1"/>
    </source>
</evidence>
<dbReference type="OrthoDB" id="361020at2759"/>
<dbReference type="WBParaSite" id="GPUH_0002711901-mRNA-1">
    <property type="protein sequence ID" value="GPUH_0002711901-mRNA-1"/>
    <property type="gene ID" value="GPUH_0002711901"/>
</dbReference>
<reference evidence="4" key="1">
    <citation type="submission" date="2016-06" db="UniProtKB">
        <authorList>
            <consortium name="WormBaseParasite"/>
        </authorList>
    </citation>
    <scope>IDENTIFICATION</scope>
</reference>
<gene>
    <name evidence="2" type="ORF">GPUH_LOCUS27090</name>
</gene>
<sequence>MRFGIVQYKKHAKEEEHASSTRNEIPENVESENSNDSENVDTRGGDPLLVIVPCGERYNLIRQLESFEPPIVILYHSDLMYKACNSDKPLTVYIVMYGKSNEEERYLCALRKEQIAFEELVREQGVRI</sequence>
<evidence type="ECO:0000313" key="3">
    <source>
        <dbReference type="Proteomes" id="UP000271098"/>
    </source>
</evidence>